<protein>
    <submittedName>
        <fullName evidence="1">Uncharacterized protein</fullName>
    </submittedName>
</protein>
<accession>A0ACB7S3E9</accession>
<keyword evidence="2" id="KW-1185">Reference proteome</keyword>
<reference evidence="1" key="1">
    <citation type="submission" date="2020-05" db="EMBL/GenBank/DDBJ databases">
        <title>Large-scale comparative analyses of tick genomes elucidate their genetic diversity and vector capacities.</title>
        <authorList>
            <person name="Jia N."/>
            <person name="Wang J."/>
            <person name="Shi W."/>
            <person name="Du L."/>
            <person name="Sun Y."/>
            <person name="Zhan W."/>
            <person name="Jiang J."/>
            <person name="Wang Q."/>
            <person name="Zhang B."/>
            <person name="Ji P."/>
            <person name="Sakyi L.B."/>
            <person name="Cui X."/>
            <person name="Yuan T."/>
            <person name="Jiang B."/>
            <person name="Yang W."/>
            <person name="Lam T.T.-Y."/>
            <person name="Chang Q."/>
            <person name="Ding S."/>
            <person name="Wang X."/>
            <person name="Zhu J."/>
            <person name="Ruan X."/>
            <person name="Zhao L."/>
            <person name="Wei J."/>
            <person name="Que T."/>
            <person name="Du C."/>
            <person name="Cheng J."/>
            <person name="Dai P."/>
            <person name="Han X."/>
            <person name="Huang E."/>
            <person name="Gao Y."/>
            <person name="Liu J."/>
            <person name="Shao H."/>
            <person name="Ye R."/>
            <person name="Li L."/>
            <person name="Wei W."/>
            <person name="Wang X."/>
            <person name="Wang C."/>
            <person name="Yang T."/>
            <person name="Huo Q."/>
            <person name="Li W."/>
            <person name="Guo W."/>
            <person name="Chen H."/>
            <person name="Zhou L."/>
            <person name="Ni X."/>
            <person name="Tian J."/>
            <person name="Zhou Y."/>
            <person name="Sheng Y."/>
            <person name="Liu T."/>
            <person name="Pan Y."/>
            <person name="Xia L."/>
            <person name="Li J."/>
            <person name="Zhao F."/>
            <person name="Cao W."/>
        </authorList>
    </citation>
    <scope>NUCLEOTIDE SEQUENCE</scope>
    <source>
        <strain evidence="1">Hyas-2018</strain>
    </source>
</reference>
<dbReference type="EMBL" id="CM023486">
    <property type="protein sequence ID" value="KAH6927712.1"/>
    <property type="molecule type" value="Genomic_DNA"/>
</dbReference>
<comment type="caution">
    <text evidence="1">The sequence shown here is derived from an EMBL/GenBank/DDBJ whole genome shotgun (WGS) entry which is preliminary data.</text>
</comment>
<dbReference type="Proteomes" id="UP000821845">
    <property type="component" value="Chromosome 6"/>
</dbReference>
<evidence type="ECO:0000313" key="1">
    <source>
        <dbReference type="EMBL" id="KAH6927712.1"/>
    </source>
</evidence>
<sequence length="78" mass="8977">MEKEAKKKNEKAECDLEMNGRLTICAQLFEVFPFAIAAFDADQDGDLDCLTAIREDYDTQMHYAKYLWVFPGVNGHKK</sequence>
<name>A0ACB7S3E9_HYAAI</name>
<gene>
    <name evidence="1" type="ORF">HPB50_007494</name>
</gene>
<organism evidence="1 2">
    <name type="scientific">Hyalomma asiaticum</name>
    <name type="common">Tick</name>
    <dbReference type="NCBI Taxonomy" id="266040"/>
    <lineage>
        <taxon>Eukaryota</taxon>
        <taxon>Metazoa</taxon>
        <taxon>Ecdysozoa</taxon>
        <taxon>Arthropoda</taxon>
        <taxon>Chelicerata</taxon>
        <taxon>Arachnida</taxon>
        <taxon>Acari</taxon>
        <taxon>Parasitiformes</taxon>
        <taxon>Ixodida</taxon>
        <taxon>Ixodoidea</taxon>
        <taxon>Ixodidae</taxon>
        <taxon>Hyalomminae</taxon>
        <taxon>Hyalomma</taxon>
    </lineage>
</organism>
<evidence type="ECO:0000313" key="2">
    <source>
        <dbReference type="Proteomes" id="UP000821845"/>
    </source>
</evidence>
<proteinExistence type="predicted"/>